<dbReference type="RefSeq" id="WP_076321708.1">
    <property type="nucleotide sequence ID" value="NZ_MRTF01000002.1"/>
</dbReference>
<proteinExistence type="predicted"/>
<evidence type="ECO:0000313" key="2">
    <source>
        <dbReference type="EMBL" id="OME94888.1"/>
    </source>
</evidence>
<feature type="domain" description="Aminoglycoside phosphotransferase" evidence="1">
    <location>
        <begin position="24"/>
        <end position="253"/>
    </location>
</feature>
<dbReference type="PANTHER" id="PTHR21310">
    <property type="entry name" value="AMINOGLYCOSIDE PHOSPHOTRANSFERASE-RELATED-RELATED"/>
    <property type="match status" value="1"/>
</dbReference>
<dbReference type="AlphaFoldDB" id="A0A1R1B5T5"/>
<sequence length="290" mass="33155">MNPSYTQRIQDVYPHLHIQDVEIDSIGQNNDVLIVNQTLVFRFPKYAASLKAMIRETQLLNGIKTKVTLPIPNPMYVSFDDMQVGKMFMGYPLIEGQPLWTEDLLPHRNSNIEDRVAEQLVEFLVQLHAVEINEWIADDTNIVNVHEEMSELYTQIQDQLFRYIRPDAQEEISSNFTRFLNNPANHDIRPTCIHGDFGTSNILWSPEKGRITGIIDFGGSGIGDPAYDLAGILSGYGQEFFEKCIAMYPDGDQIAERVHFYRSTFALQEALHGVIHQDAEAFEAGMRDFR</sequence>
<reference evidence="2 3" key="1">
    <citation type="submission" date="2016-11" db="EMBL/GenBank/DDBJ databases">
        <title>Paenibacillus species isolates.</title>
        <authorList>
            <person name="Beno S.M."/>
        </authorList>
    </citation>
    <scope>NUCLEOTIDE SEQUENCE [LARGE SCALE GENOMIC DNA]</scope>
    <source>
        <strain evidence="2 3">FSL F4-0100</strain>
    </source>
</reference>
<gene>
    <name evidence="2" type="ORF">BK123_07270</name>
</gene>
<evidence type="ECO:0000259" key="1">
    <source>
        <dbReference type="Pfam" id="PF01636"/>
    </source>
</evidence>
<dbReference type="Gene3D" id="3.30.200.20">
    <property type="entry name" value="Phosphorylase Kinase, domain 1"/>
    <property type="match status" value="1"/>
</dbReference>
<name>A0A1R1B5T5_PAELA</name>
<dbReference type="OrthoDB" id="60975at2"/>
<dbReference type="EMBL" id="MRTF01000002">
    <property type="protein sequence ID" value="OME94888.1"/>
    <property type="molecule type" value="Genomic_DNA"/>
</dbReference>
<accession>A0A1R1B5T5</accession>
<dbReference type="InterPro" id="IPR011009">
    <property type="entry name" value="Kinase-like_dom_sf"/>
</dbReference>
<dbReference type="SUPFAM" id="SSF56112">
    <property type="entry name" value="Protein kinase-like (PK-like)"/>
    <property type="match status" value="1"/>
</dbReference>
<dbReference type="Pfam" id="PF01636">
    <property type="entry name" value="APH"/>
    <property type="match status" value="1"/>
</dbReference>
<protein>
    <submittedName>
        <fullName evidence="2">Aminoglycoside phosphotransferase</fullName>
    </submittedName>
</protein>
<dbReference type="Gene3D" id="3.90.1200.10">
    <property type="match status" value="1"/>
</dbReference>
<keyword evidence="2" id="KW-0808">Transferase</keyword>
<evidence type="ECO:0000313" key="3">
    <source>
        <dbReference type="Proteomes" id="UP000187074"/>
    </source>
</evidence>
<dbReference type="InterPro" id="IPR002575">
    <property type="entry name" value="Aminoglycoside_PTrfase"/>
</dbReference>
<dbReference type="InterPro" id="IPR051678">
    <property type="entry name" value="AGP_Transferase"/>
</dbReference>
<dbReference type="Proteomes" id="UP000187074">
    <property type="component" value="Unassembled WGS sequence"/>
</dbReference>
<dbReference type="GO" id="GO:0016740">
    <property type="term" value="F:transferase activity"/>
    <property type="evidence" value="ECO:0007669"/>
    <property type="project" value="UniProtKB-KW"/>
</dbReference>
<dbReference type="STRING" id="1401.BK123_07270"/>
<organism evidence="2 3">
    <name type="scientific">Paenibacillus lautus</name>
    <name type="common">Bacillus lautus</name>
    <dbReference type="NCBI Taxonomy" id="1401"/>
    <lineage>
        <taxon>Bacteria</taxon>
        <taxon>Bacillati</taxon>
        <taxon>Bacillota</taxon>
        <taxon>Bacilli</taxon>
        <taxon>Bacillales</taxon>
        <taxon>Paenibacillaceae</taxon>
        <taxon>Paenibacillus</taxon>
    </lineage>
</organism>
<comment type="caution">
    <text evidence="2">The sequence shown here is derived from an EMBL/GenBank/DDBJ whole genome shotgun (WGS) entry which is preliminary data.</text>
</comment>